<evidence type="ECO:0000256" key="4">
    <source>
        <dbReference type="ARBA" id="ARBA00022692"/>
    </source>
</evidence>
<dbReference type="Proteomes" id="UP001279012">
    <property type="component" value="Unassembled WGS sequence"/>
</dbReference>
<keyword evidence="5 7" id="KW-1133">Transmembrane helix</keyword>
<evidence type="ECO:0000256" key="5">
    <source>
        <dbReference type="ARBA" id="ARBA00022989"/>
    </source>
</evidence>
<sequence>VQYFFFIGIACCATLYACWQCWKGRTGNPRLEAVAVFIAVTAGITAPLALTADLHQTARVWHFYAYPTPWSWMAWGSLL</sequence>
<gene>
    <name evidence="8" type="primary">nrfD</name>
    <name evidence="8" type="ORF">SJ059_33525</name>
</gene>
<comment type="similarity">
    <text evidence="2">Belongs to the NrfD family.</text>
</comment>
<dbReference type="AlphaFoldDB" id="A0AAW9EC37"/>
<evidence type="ECO:0000256" key="7">
    <source>
        <dbReference type="SAM" id="Phobius"/>
    </source>
</evidence>
<dbReference type="PANTHER" id="PTHR34856:SF2">
    <property type="entry name" value="PROTEIN NRFD"/>
    <property type="match status" value="1"/>
</dbReference>
<dbReference type="Pfam" id="PF03916">
    <property type="entry name" value="NrfD"/>
    <property type="match status" value="1"/>
</dbReference>
<dbReference type="InterPro" id="IPR052049">
    <property type="entry name" value="Electron_transfer_protein"/>
</dbReference>
<feature type="non-terminal residue" evidence="8">
    <location>
        <position position="79"/>
    </location>
</feature>
<evidence type="ECO:0000256" key="2">
    <source>
        <dbReference type="ARBA" id="ARBA00008929"/>
    </source>
</evidence>
<dbReference type="PANTHER" id="PTHR34856">
    <property type="entry name" value="PROTEIN NRFD"/>
    <property type="match status" value="1"/>
</dbReference>
<evidence type="ECO:0000313" key="8">
    <source>
        <dbReference type="EMBL" id="MDX7019347.1"/>
    </source>
</evidence>
<feature type="non-terminal residue" evidence="8">
    <location>
        <position position="1"/>
    </location>
</feature>
<protein>
    <submittedName>
        <fullName evidence="8">NrfD/PsrC family molybdoenzyme membrane anchor subunit</fullName>
    </submittedName>
</protein>
<comment type="subcellular location">
    <subcellularLocation>
        <location evidence="1">Cell membrane</location>
        <topology evidence="1">Multi-pass membrane protein</topology>
    </subcellularLocation>
</comment>
<accession>A0AAW9EC37</accession>
<reference evidence="8" key="1">
    <citation type="submission" date="2023-11" db="EMBL/GenBank/DDBJ databases">
        <title>Detection of rare carbapenemases in Enterobacterales - comparison of two colorimetric and two CIM-based carbapenemase assays.</title>
        <authorList>
            <person name="Schaffarczyk L."/>
            <person name="Noster J."/>
            <person name="Stelzer Y."/>
            <person name="Sattler J."/>
            <person name="Gatermann S."/>
            <person name="Hamprecht A."/>
        </authorList>
    </citation>
    <scope>NUCLEOTIDE SEQUENCE</scope>
    <source>
        <strain evidence="8">CIM-Cont-037</strain>
    </source>
</reference>
<evidence type="ECO:0000256" key="6">
    <source>
        <dbReference type="ARBA" id="ARBA00023136"/>
    </source>
</evidence>
<evidence type="ECO:0000313" key="9">
    <source>
        <dbReference type="Proteomes" id="UP001279012"/>
    </source>
</evidence>
<evidence type="ECO:0000256" key="1">
    <source>
        <dbReference type="ARBA" id="ARBA00004651"/>
    </source>
</evidence>
<proteinExistence type="inferred from homology"/>
<evidence type="ECO:0000256" key="3">
    <source>
        <dbReference type="ARBA" id="ARBA00022475"/>
    </source>
</evidence>
<feature type="transmembrane region" description="Helical" evidence="7">
    <location>
        <begin position="33"/>
        <end position="52"/>
    </location>
</feature>
<dbReference type="GO" id="GO:0005886">
    <property type="term" value="C:plasma membrane"/>
    <property type="evidence" value="ECO:0007669"/>
    <property type="project" value="UniProtKB-SubCell"/>
</dbReference>
<dbReference type="InterPro" id="IPR005614">
    <property type="entry name" value="NrfD-like"/>
</dbReference>
<keyword evidence="3" id="KW-1003">Cell membrane</keyword>
<dbReference type="EMBL" id="JAWZZT010001963">
    <property type="protein sequence ID" value="MDX7019347.1"/>
    <property type="molecule type" value="Genomic_DNA"/>
</dbReference>
<name>A0AAW9EC37_KLEAE</name>
<keyword evidence="6 7" id="KW-0472">Membrane</keyword>
<organism evidence="8 9">
    <name type="scientific">Klebsiella aerogenes</name>
    <name type="common">Enterobacter aerogenes</name>
    <dbReference type="NCBI Taxonomy" id="548"/>
    <lineage>
        <taxon>Bacteria</taxon>
        <taxon>Pseudomonadati</taxon>
        <taxon>Pseudomonadota</taxon>
        <taxon>Gammaproteobacteria</taxon>
        <taxon>Enterobacterales</taxon>
        <taxon>Enterobacteriaceae</taxon>
        <taxon>Klebsiella/Raoultella group</taxon>
        <taxon>Klebsiella</taxon>
    </lineage>
</organism>
<comment type="caution">
    <text evidence="8">The sequence shown here is derived from an EMBL/GenBank/DDBJ whole genome shotgun (WGS) entry which is preliminary data.</text>
</comment>
<dbReference type="Gene3D" id="1.20.1630.10">
    <property type="entry name" value="Formate dehydrogenase/DMSO reductase domain"/>
    <property type="match status" value="1"/>
</dbReference>
<keyword evidence="4 7" id="KW-0812">Transmembrane</keyword>